<proteinExistence type="predicted"/>
<evidence type="ECO:0000256" key="1">
    <source>
        <dbReference type="SAM" id="MobiDB-lite"/>
    </source>
</evidence>
<evidence type="ECO:0000313" key="3">
    <source>
        <dbReference type="Proteomes" id="UP001287445"/>
    </source>
</evidence>
<feature type="compositionally biased region" description="Basic and acidic residues" evidence="1">
    <location>
        <begin position="155"/>
        <end position="164"/>
    </location>
</feature>
<name>A0AAJ2R5K0_DELAC</name>
<dbReference type="Proteomes" id="UP001287445">
    <property type="component" value="Unassembled WGS sequence"/>
</dbReference>
<feature type="region of interest" description="Disordered" evidence="1">
    <location>
        <begin position="133"/>
        <end position="204"/>
    </location>
</feature>
<dbReference type="EMBL" id="JAWWMZ010000010">
    <property type="protein sequence ID" value="MDX4956248.1"/>
    <property type="molecule type" value="Genomic_DNA"/>
</dbReference>
<protein>
    <recommendedName>
        <fullName evidence="4">Mor transcription activator domain-containing protein</fullName>
    </recommendedName>
</protein>
<dbReference type="SUPFAM" id="SSF46689">
    <property type="entry name" value="Homeodomain-like"/>
    <property type="match status" value="1"/>
</dbReference>
<sequence length="204" mass="22598">MDRQNTTLDDIASVIGFSATLRLSAWYGNGNNLYVPTTVEEGQVLVLLIGRSAAERLSQEFGGDHLAVPRIVSYDEDCRRQRVATMLSRGFSTREVSRIERVSERRIQQICRELEQVGIIAPLGPSAENDCWAPPGALQEKPEGEFSRKKPLGKRVSEKCQEKGPRKKRDAKSPFSGTTGIETLRGEPTSTVMGSMVLQLHDPV</sequence>
<gene>
    <name evidence="2" type="ORF">SGN30_22770</name>
</gene>
<reference evidence="2" key="1">
    <citation type="submission" date="2023-11" db="EMBL/GenBank/DDBJ databases">
        <title>Identification and selenium tolerance of Delftia acidovorans R3-25.</title>
        <authorList>
            <person name="Zhang S."/>
            <person name="Liu Y."/>
            <person name="Guo Y."/>
        </authorList>
    </citation>
    <scope>NUCLEOTIDE SEQUENCE</scope>
    <source>
        <strain evidence="2">R3-25</strain>
    </source>
</reference>
<organism evidence="2 3">
    <name type="scientific">Delftia acidovorans</name>
    <name type="common">Pseudomonas acidovorans</name>
    <name type="synonym">Comamonas acidovorans</name>
    <dbReference type="NCBI Taxonomy" id="80866"/>
    <lineage>
        <taxon>Bacteria</taxon>
        <taxon>Pseudomonadati</taxon>
        <taxon>Pseudomonadota</taxon>
        <taxon>Betaproteobacteria</taxon>
        <taxon>Burkholderiales</taxon>
        <taxon>Comamonadaceae</taxon>
        <taxon>Delftia</taxon>
    </lineage>
</organism>
<dbReference type="AlphaFoldDB" id="A0AAJ2R5K0"/>
<dbReference type="RefSeq" id="WP_319075672.1">
    <property type="nucleotide sequence ID" value="NZ_JAWWMZ010000010.1"/>
</dbReference>
<evidence type="ECO:0000313" key="2">
    <source>
        <dbReference type="EMBL" id="MDX4956248.1"/>
    </source>
</evidence>
<comment type="caution">
    <text evidence="2">The sequence shown here is derived from an EMBL/GenBank/DDBJ whole genome shotgun (WGS) entry which is preliminary data.</text>
</comment>
<evidence type="ECO:0008006" key="4">
    <source>
        <dbReference type="Google" id="ProtNLM"/>
    </source>
</evidence>
<accession>A0AAJ2R5K0</accession>
<dbReference type="InterPro" id="IPR009057">
    <property type="entry name" value="Homeodomain-like_sf"/>
</dbReference>